<dbReference type="InterPro" id="IPR025948">
    <property type="entry name" value="HTH-like_dom"/>
</dbReference>
<dbReference type="PANTHER" id="PTHR46889">
    <property type="entry name" value="TRANSPOSASE INSF FOR INSERTION SEQUENCE IS3B-RELATED"/>
    <property type="match status" value="1"/>
</dbReference>
<dbReference type="InterPro" id="IPR001584">
    <property type="entry name" value="Integrase_cat-core"/>
</dbReference>
<sequence>MNKIDEIFTKRPYYGVPRITKKLNTPIFMANHKRVYRLMEIMGIEAVFPKKNLSKPNIAHDIYPYLLTDLAIGHPNHVWGVDITYIRLKGDWLYLFVVLDWYSRYILSWELSDSLSSDFCCETLRRALTIAVPDIHNSDQGSQLTAEEYPGILKSHPDIKISMDHKGRCFDNIFTERLWRTIKYEEVYLKDYGSPREARQSLREYLKFYNEERFHSSLNYKTPAEIYFEKSVKSF</sequence>
<gene>
    <name evidence="2" type="ORF">CO007_04180</name>
</gene>
<dbReference type="NCBIfam" id="NF033516">
    <property type="entry name" value="transpos_IS3"/>
    <property type="match status" value="1"/>
</dbReference>
<dbReference type="Pfam" id="PF00665">
    <property type="entry name" value="rve"/>
    <property type="match status" value="1"/>
</dbReference>
<dbReference type="Pfam" id="PF13276">
    <property type="entry name" value="HTH_21"/>
    <property type="match status" value="1"/>
</dbReference>
<reference evidence="3" key="1">
    <citation type="submission" date="2017-09" db="EMBL/GenBank/DDBJ databases">
        <title>Depth-based differentiation of microbial function through sediment-hosted aquifers and enrichment of novel symbionts in the deep terrestrial subsurface.</title>
        <authorList>
            <person name="Probst A.J."/>
            <person name="Ladd B."/>
            <person name="Jarett J.K."/>
            <person name="Geller-Mcgrath D.E."/>
            <person name="Sieber C.M.K."/>
            <person name="Emerson J.B."/>
            <person name="Anantharaman K."/>
            <person name="Thomas B.C."/>
            <person name="Malmstrom R."/>
            <person name="Stieglmeier M."/>
            <person name="Klingl A."/>
            <person name="Woyke T."/>
            <person name="Ryan C.M."/>
            <person name="Banfield J.F."/>
        </authorList>
    </citation>
    <scope>NUCLEOTIDE SEQUENCE [LARGE SCALE GENOMIC DNA]</scope>
</reference>
<evidence type="ECO:0000313" key="2">
    <source>
        <dbReference type="EMBL" id="PJC81532.1"/>
    </source>
</evidence>
<dbReference type="InterPro" id="IPR036397">
    <property type="entry name" value="RNaseH_sf"/>
</dbReference>
<dbReference type="EMBL" id="PFQK01000072">
    <property type="protein sequence ID" value="PJC81532.1"/>
    <property type="molecule type" value="Genomic_DNA"/>
</dbReference>
<dbReference type="PANTHER" id="PTHR46889:SF4">
    <property type="entry name" value="TRANSPOSASE INSO FOR INSERTION SEQUENCE ELEMENT IS911B-RELATED"/>
    <property type="match status" value="1"/>
</dbReference>
<name>A0A2M8GLV4_9BACT</name>
<dbReference type="GO" id="GO:0015074">
    <property type="term" value="P:DNA integration"/>
    <property type="evidence" value="ECO:0007669"/>
    <property type="project" value="InterPro"/>
</dbReference>
<dbReference type="InterPro" id="IPR012337">
    <property type="entry name" value="RNaseH-like_sf"/>
</dbReference>
<dbReference type="InterPro" id="IPR048020">
    <property type="entry name" value="Transpos_IS3"/>
</dbReference>
<dbReference type="PROSITE" id="PS50994">
    <property type="entry name" value="INTEGRASE"/>
    <property type="match status" value="1"/>
</dbReference>
<dbReference type="AlphaFoldDB" id="A0A2M8GLV4"/>
<evidence type="ECO:0000313" key="3">
    <source>
        <dbReference type="Proteomes" id="UP000229370"/>
    </source>
</evidence>
<dbReference type="GO" id="GO:0003676">
    <property type="term" value="F:nucleic acid binding"/>
    <property type="evidence" value="ECO:0007669"/>
    <property type="project" value="InterPro"/>
</dbReference>
<feature type="domain" description="Integrase catalytic" evidence="1">
    <location>
        <begin position="71"/>
        <end position="231"/>
    </location>
</feature>
<dbReference type="SUPFAM" id="SSF53098">
    <property type="entry name" value="Ribonuclease H-like"/>
    <property type="match status" value="1"/>
</dbReference>
<proteinExistence type="predicted"/>
<comment type="caution">
    <text evidence="2">The sequence shown here is derived from an EMBL/GenBank/DDBJ whole genome shotgun (WGS) entry which is preliminary data.</text>
</comment>
<protein>
    <recommendedName>
        <fullName evidence="1">Integrase catalytic domain-containing protein</fullName>
    </recommendedName>
</protein>
<dbReference type="Proteomes" id="UP000229370">
    <property type="component" value="Unassembled WGS sequence"/>
</dbReference>
<evidence type="ECO:0000259" key="1">
    <source>
        <dbReference type="PROSITE" id="PS50994"/>
    </source>
</evidence>
<dbReference type="Gene3D" id="3.30.420.10">
    <property type="entry name" value="Ribonuclease H-like superfamily/Ribonuclease H"/>
    <property type="match status" value="1"/>
</dbReference>
<dbReference type="InterPro" id="IPR050900">
    <property type="entry name" value="Transposase_IS3/IS150/IS904"/>
</dbReference>
<organism evidence="2 3">
    <name type="scientific">Candidatus Roizmanbacteria bacterium CG_4_8_14_3_um_filter_36_10</name>
    <dbReference type="NCBI Taxonomy" id="1974834"/>
    <lineage>
        <taxon>Bacteria</taxon>
        <taxon>Candidatus Roizmaniibacteriota</taxon>
    </lineage>
</organism>
<accession>A0A2M8GLV4</accession>